<evidence type="ECO:0000313" key="2">
    <source>
        <dbReference type="EMBL" id="MCK9878495.1"/>
    </source>
</evidence>
<protein>
    <submittedName>
        <fullName evidence="2">Uncharacterized protein</fullName>
    </submittedName>
</protein>
<sequence>MRVTVMTRGRARANDYTFFPEPPADSWWRAYGSHTSFEHPTLLVESDGQAGTWRLYAGGIPSRRRDSQATRIRYSCVLDGGTGEAEGVGLAGALVTAWLVEDERARLGRRLDQWAGEDIVDAWYLTDTTRPGPDEVAHAVAAAVDVTGPHEATPTAEATAPWPWPGDVVVGSLAADEAKESLLTLVTALLTGTAAGAAVLLNLLDFGRWPDPSPDLVALVSRSGPDVLILDPHSAIPLALAAPTASTPAPAVPEVMPGPKGPFPARRILLAAIPLIALATLTAALTLGFLFLHR</sequence>
<feature type="transmembrane region" description="Helical" evidence="1">
    <location>
        <begin position="182"/>
        <end position="204"/>
    </location>
</feature>
<gene>
    <name evidence="2" type="ORF">MXD59_22470</name>
</gene>
<accession>A0ABT0K3Y5</accession>
<dbReference type="EMBL" id="JALKFT010000035">
    <property type="protein sequence ID" value="MCK9878495.1"/>
    <property type="molecule type" value="Genomic_DNA"/>
</dbReference>
<reference evidence="2 3" key="1">
    <citation type="submission" date="2022-04" db="EMBL/GenBank/DDBJ databases">
        <title>Genome diversity in the genus Frankia.</title>
        <authorList>
            <person name="Carlos-Shanley C."/>
            <person name="Hahn D."/>
        </authorList>
    </citation>
    <scope>NUCLEOTIDE SEQUENCE [LARGE SCALE GENOMIC DNA]</scope>
    <source>
        <strain evidence="2 3">Ag45/Mut15</strain>
    </source>
</reference>
<dbReference type="Proteomes" id="UP001201873">
    <property type="component" value="Unassembled WGS sequence"/>
</dbReference>
<keyword evidence="1" id="KW-0812">Transmembrane</keyword>
<keyword evidence="1" id="KW-0472">Membrane</keyword>
<name>A0ABT0K3Y5_9ACTN</name>
<proteinExistence type="predicted"/>
<feature type="transmembrane region" description="Helical" evidence="1">
    <location>
        <begin position="268"/>
        <end position="292"/>
    </location>
</feature>
<keyword evidence="1" id="KW-1133">Transmembrane helix</keyword>
<comment type="caution">
    <text evidence="2">The sequence shown here is derived from an EMBL/GenBank/DDBJ whole genome shotgun (WGS) entry which is preliminary data.</text>
</comment>
<evidence type="ECO:0000256" key="1">
    <source>
        <dbReference type="SAM" id="Phobius"/>
    </source>
</evidence>
<keyword evidence="3" id="KW-1185">Reference proteome</keyword>
<dbReference type="RefSeq" id="WP_248826588.1">
    <property type="nucleotide sequence ID" value="NZ_JALKFT010000035.1"/>
</dbReference>
<organism evidence="2 3">
    <name type="scientific">Frankia umida</name>
    <dbReference type="NCBI Taxonomy" id="573489"/>
    <lineage>
        <taxon>Bacteria</taxon>
        <taxon>Bacillati</taxon>
        <taxon>Actinomycetota</taxon>
        <taxon>Actinomycetes</taxon>
        <taxon>Frankiales</taxon>
        <taxon>Frankiaceae</taxon>
        <taxon>Frankia</taxon>
    </lineage>
</organism>
<evidence type="ECO:0000313" key="3">
    <source>
        <dbReference type="Proteomes" id="UP001201873"/>
    </source>
</evidence>